<evidence type="ECO:0000313" key="1">
    <source>
        <dbReference type="EMBL" id="MEW9492468.1"/>
    </source>
</evidence>
<sequence>MDIDKMILGYNVSQKKRVEVGNYMVKFQRRKVSRKNYEYIYVVELFFMGNLVRKGIFTEYSNAVSFAGEIMYSLL</sequence>
<comment type="caution">
    <text evidence="1">The sequence shown here is derived from an EMBL/GenBank/DDBJ whole genome shotgun (WGS) entry which is preliminary data.</text>
</comment>
<protein>
    <submittedName>
        <fullName evidence="1">Uncharacterized protein</fullName>
    </submittedName>
</protein>
<dbReference type="Proteomes" id="UP000053480">
    <property type="component" value="Unassembled WGS sequence"/>
</dbReference>
<evidence type="ECO:0000313" key="2">
    <source>
        <dbReference type="Proteomes" id="UP000053480"/>
    </source>
</evidence>
<organism evidence="1 2">
    <name type="scientific">Candidatus Aramenus sulfurataquae</name>
    <dbReference type="NCBI Taxonomy" id="1326980"/>
    <lineage>
        <taxon>Archaea</taxon>
        <taxon>Thermoproteota</taxon>
        <taxon>Thermoprotei</taxon>
        <taxon>Sulfolobales</taxon>
        <taxon>Sulfolobaceae</taxon>
        <taxon>Candidatus Aramenus</taxon>
    </lineage>
</organism>
<accession>A0ACC6TRU6</accession>
<gene>
    <name evidence="1" type="ORF">TQ35_0009770</name>
</gene>
<proteinExistence type="predicted"/>
<name>A0ACC6TRU6_9CREN</name>
<dbReference type="EMBL" id="JZWS03000037">
    <property type="protein sequence ID" value="MEW9492468.1"/>
    <property type="molecule type" value="Genomic_DNA"/>
</dbReference>
<reference evidence="1" key="1">
    <citation type="submission" date="2024-07" db="EMBL/GenBank/DDBJ databases">
        <title>Metagenome and Metagenome-Assembled Genomes of Archaea from a hot spring from the geothermal field of Los Azufres, Mexico.</title>
        <authorList>
            <person name="Marin-Paredes R."/>
            <person name="Martinez-Romero E."/>
            <person name="Servin-Garciduenas L.E."/>
        </authorList>
    </citation>
    <scope>NUCLEOTIDE SEQUENCE</scope>
    <source>
        <strain evidence="1">AZ1-454</strain>
    </source>
</reference>